<dbReference type="Proteomes" id="UP000286246">
    <property type="component" value="Unassembled WGS sequence"/>
</dbReference>
<dbReference type="InterPro" id="IPR058792">
    <property type="entry name" value="Beta-barrel_RND_2"/>
</dbReference>
<dbReference type="GO" id="GO:1990281">
    <property type="term" value="C:efflux pump complex"/>
    <property type="evidence" value="ECO:0007669"/>
    <property type="project" value="TreeGrafter"/>
</dbReference>
<dbReference type="RefSeq" id="WP_120262291.1">
    <property type="nucleotide sequence ID" value="NZ_RAPY01000011.1"/>
</dbReference>
<gene>
    <name evidence="4" type="ORF">DFQ12_5753</name>
</gene>
<feature type="domain" description="CusB-like beta-barrel" evidence="2">
    <location>
        <begin position="218"/>
        <end position="290"/>
    </location>
</feature>
<reference evidence="4 5" key="1">
    <citation type="submission" date="2018-09" db="EMBL/GenBank/DDBJ databases">
        <title>Genomic Encyclopedia of Type Strains, Phase III (KMG-III): the genomes of soil and plant-associated and newly described type strains.</title>
        <authorList>
            <person name="Whitman W."/>
        </authorList>
    </citation>
    <scope>NUCLEOTIDE SEQUENCE [LARGE SCALE GENOMIC DNA]</scope>
    <source>
        <strain evidence="4 5">CECT 7938</strain>
    </source>
</reference>
<dbReference type="Gene3D" id="2.40.50.100">
    <property type="match status" value="1"/>
</dbReference>
<dbReference type="GO" id="GO:0015562">
    <property type="term" value="F:efflux transmembrane transporter activity"/>
    <property type="evidence" value="ECO:0007669"/>
    <property type="project" value="TreeGrafter"/>
</dbReference>
<dbReference type="EMBL" id="RAPY01000011">
    <property type="protein sequence ID" value="RKE41769.1"/>
    <property type="molecule type" value="Genomic_DNA"/>
</dbReference>
<protein>
    <submittedName>
        <fullName evidence="4">RND family efflux transporter MFP subunit</fullName>
    </submittedName>
</protein>
<evidence type="ECO:0000259" key="2">
    <source>
        <dbReference type="Pfam" id="PF25954"/>
    </source>
</evidence>
<dbReference type="PANTHER" id="PTHR30469">
    <property type="entry name" value="MULTIDRUG RESISTANCE PROTEIN MDTA"/>
    <property type="match status" value="1"/>
</dbReference>
<evidence type="ECO:0000313" key="5">
    <source>
        <dbReference type="Proteomes" id="UP000286246"/>
    </source>
</evidence>
<accession>A0A420ABC4</accession>
<dbReference type="InterPro" id="IPR006143">
    <property type="entry name" value="RND_pump_MFP"/>
</dbReference>
<dbReference type="PANTHER" id="PTHR30469:SF37">
    <property type="entry name" value="RAGD PROTEIN"/>
    <property type="match status" value="1"/>
</dbReference>
<dbReference type="PROSITE" id="PS51257">
    <property type="entry name" value="PROKAR_LIPOPROTEIN"/>
    <property type="match status" value="1"/>
</dbReference>
<dbReference type="NCBIfam" id="TIGR01730">
    <property type="entry name" value="RND_mfp"/>
    <property type="match status" value="1"/>
</dbReference>
<name>A0A420ABC4_SPHD1</name>
<dbReference type="InterPro" id="IPR058647">
    <property type="entry name" value="BSH_CzcB-like"/>
</dbReference>
<keyword evidence="5" id="KW-1185">Reference proteome</keyword>
<evidence type="ECO:0000259" key="3">
    <source>
        <dbReference type="Pfam" id="PF25973"/>
    </source>
</evidence>
<dbReference type="AlphaFoldDB" id="A0A420ABC4"/>
<dbReference type="SUPFAM" id="SSF111369">
    <property type="entry name" value="HlyD-like secretion proteins"/>
    <property type="match status" value="1"/>
</dbReference>
<feature type="domain" description="CzcB-like barrel-sandwich hybrid" evidence="3">
    <location>
        <begin position="70"/>
        <end position="200"/>
    </location>
</feature>
<comment type="similarity">
    <text evidence="1">Belongs to the membrane fusion protein (MFP) (TC 8.A.1) family.</text>
</comment>
<evidence type="ECO:0000313" key="4">
    <source>
        <dbReference type="EMBL" id="RKE41769.1"/>
    </source>
</evidence>
<comment type="caution">
    <text evidence="4">The sequence shown here is derived from an EMBL/GenBank/DDBJ whole genome shotgun (WGS) entry which is preliminary data.</text>
</comment>
<dbReference type="Pfam" id="PF25954">
    <property type="entry name" value="Beta-barrel_RND_2"/>
    <property type="match status" value="1"/>
</dbReference>
<dbReference type="Gene3D" id="2.40.30.170">
    <property type="match status" value="1"/>
</dbReference>
<dbReference type="Gene3D" id="2.40.420.20">
    <property type="match status" value="1"/>
</dbReference>
<dbReference type="OrthoDB" id="9806939at2"/>
<organism evidence="4 5">
    <name type="scientific">Sphingobacterium detergens</name>
    <dbReference type="NCBI Taxonomy" id="1145106"/>
    <lineage>
        <taxon>Bacteria</taxon>
        <taxon>Pseudomonadati</taxon>
        <taxon>Bacteroidota</taxon>
        <taxon>Sphingobacteriia</taxon>
        <taxon>Sphingobacteriales</taxon>
        <taxon>Sphingobacteriaceae</taxon>
        <taxon>Sphingobacterium</taxon>
    </lineage>
</organism>
<dbReference type="Pfam" id="PF25973">
    <property type="entry name" value="BSH_CzcB"/>
    <property type="match status" value="1"/>
</dbReference>
<dbReference type="Gene3D" id="1.10.287.470">
    <property type="entry name" value="Helix hairpin bin"/>
    <property type="match status" value="1"/>
</dbReference>
<sequence>MKFKSIILPAIALLFSACDQNTKENNGATKETPKATKMGSMPLMTIPIAKMNPTVPLQLAGELKPDQETALFAKVQSYVKTIHVDIGSQVSKGQILMVLEAPELQAQIANAKAKILSQEAIYTATKANYDRMFRASQTKGAIARDALDQITAQKLSDEASVKAARAAYTEIQDINQYLIIRAPFSGIITSRNTDIGAYVGPMGGTPLLIIQNSSKLRLNLSVPEAHVPYVAIGDTVNFTVRALPEKNFQATITRKSGTLDLKLRSEKFEADFVNNDPDLKPFMVAEAKVQLKNSKATFFIPRSALVEGNMGIYVIKNAAGSAKFIPVKKGRILNDKIEVFGELTEGDQLIKMANEEITEGTPIK</sequence>
<evidence type="ECO:0000256" key="1">
    <source>
        <dbReference type="ARBA" id="ARBA00009477"/>
    </source>
</evidence>
<proteinExistence type="inferred from homology"/>